<evidence type="ECO:0000256" key="5">
    <source>
        <dbReference type="ARBA" id="ARBA00022833"/>
    </source>
</evidence>
<proteinExistence type="predicted"/>
<dbReference type="Gene3D" id="1.10.1380.10">
    <property type="entry name" value="Neutral endopeptidase , domain2"/>
    <property type="match status" value="2"/>
</dbReference>
<dbReference type="GO" id="GO:0046872">
    <property type="term" value="F:metal ion binding"/>
    <property type="evidence" value="ECO:0007669"/>
    <property type="project" value="UniProtKB-KW"/>
</dbReference>
<dbReference type="InterPro" id="IPR024079">
    <property type="entry name" value="MetalloPept_cat_dom_sf"/>
</dbReference>
<keyword evidence="4" id="KW-0378">Hydrolase</keyword>
<dbReference type="Pfam" id="PF01431">
    <property type="entry name" value="Peptidase_M13"/>
    <property type="match status" value="1"/>
</dbReference>
<dbReference type="InterPro" id="IPR018497">
    <property type="entry name" value="Peptidase_M13_C"/>
</dbReference>
<dbReference type="SUPFAM" id="SSF55486">
    <property type="entry name" value="Metalloproteases ('zincins'), catalytic domain"/>
    <property type="match status" value="2"/>
</dbReference>
<keyword evidence="6" id="KW-0482">Metalloprotease</keyword>
<name>A0A815EQJ9_9BILA</name>
<gene>
    <name evidence="10" type="ORF">ZHD862_LOCUS28854</name>
</gene>
<reference evidence="10" key="1">
    <citation type="submission" date="2021-02" db="EMBL/GenBank/DDBJ databases">
        <authorList>
            <person name="Nowell W R."/>
        </authorList>
    </citation>
    <scope>NUCLEOTIDE SEQUENCE</scope>
</reference>
<evidence type="ECO:0000256" key="2">
    <source>
        <dbReference type="ARBA" id="ARBA00022670"/>
    </source>
</evidence>
<keyword evidence="2" id="KW-0645">Protease</keyword>
<keyword evidence="7" id="KW-0812">Transmembrane</keyword>
<dbReference type="EMBL" id="CAJNOT010002465">
    <property type="protein sequence ID" value="CAF1317984.1"/>
    <property type="molecule type" value="Genomic_DNA"/>
</dbReference>
<dbReference type="PRINTS" id="PR00786">
    <property type="entry name" value="NEPRILYSIN"/>
</dbReference>
<evidence type="ECO:0000256" key="4">
    <source>
        <dbReference type="ARBA" id="ARBA00022801"/>
    </source>
</evidence>
<dbReference type="Proteomes" id="UP000663864">
    <property type="component" value="Unassembled WGS sequence"/>
</dbReference>
<dbReference type="GO" id="GO:0005886">
    <property type="term" value="C:plasma membrane"/>
    <property type="evidence" value="ECO:0007669"/>
    <property type="project" value="TreeGrafter"/>
</dbReference>
<dbReference type="CDD" id="cd08662">
    <property type="entry name" value="M13"/>
    <property type="match status" value="1"/>
</dbReference>
<dbReference type="Pfam" id="PF05649">
    <property type="entry name" value="Peptidase_M13_N"/>
    <property type="match status" value="2"/>
</dbReference>
<keyword evidence="7" id="KW-1133">Transmembrane helix</keyword>
<feature type="domain" description="Peptidase M13 C-terminal" evidence="8">
    <location>
        <begin position="832"/>
        <end position="1037"/>
    </location>
</feature>
<evidence type="ECO:0000256" key="7">
    <source>
        <dbReference type="SAM" id="Phobius"/>
    </source>
</evidence>
<dbReference type="GO" id="GO:0004222">
    <property type="term" value="F:metalloendopeptidase activity"/>
    <property type="evidence" value="ECO:0007669"/>
    <property type="project" value="InterPro"/>
</dbReference>
<dbReference type="GO" id="GO:0016485">
    <property type="term" value="P:protein processing"/>
    <property type="evidence" value="ECO:0007669"/>
    <property type="project" value="TreeGrafter"/>
</dbReference>
<evidence type="ECO:0000256" key="6">
    <source>
        <dbReference type="ARBA" id="ARBA00023049"/>
    </source>
</evidence>
<evidence type="ECO:0000256" key="1">
    <source>
        <dbReference type="ARBA" id="ARBA00001947"/>
    </source>
</evidence>
<accession>A0A815EQJ9</accession>
<evidence type="ECO:0000313" key="11">
    <source>
        <dbReference type="Proteomes" id="UP000663864"/>
    </source>
</evidence>
<dbReference type="InterPro" id="IPR000718">
    <property type="entry name" value="Peptidase_M13"/>
</dbReference>
<dbReference type="AlphaFoldDB" id="A0A815EQJ9"/>
<dbReference type="PANTHER" id="PTHR11733">
    <property type="entry name" value="ZINC METALLOPROTEASE FAMILY M13 NEPRILYSIN-RELATED"/>
    <property type="match status" value="1"/>
</dbReference>
<keyword evidence="5" id="KW-0862">Zinc</keyword>
<evidence type="ECO:0000256" key="3">
    <source>
        <dbReference type="ARBA" id="ARBA00022723"/>
    </source>
</evidence>
<comment type="cofactor">
    <cofactor evidence="1">
        <name>Zn(2+)</name>
        <dbReference type="ChEBI" id="CHEBI:29105"/>
    </cofactor>
</comment>
<feature type="transmembrane region" description="Helical" evidence="7">
    <location>
        <begin position="30"/>
        <end position="50"/>
    </location>
</feature>
<dbReference type="InterPro" id="IPR042089">
    <property type="entry name" value="Peptidase_M13_dom_2"/>
</dbReference>
<protein>
    <submittedName>
        <fullName evidence="10">Uncharacterized protein</fullName>
    </submittedName>
</protein>
<keyword evidence="3" id="KW-0479">Metal-binding</keyword>
<keyword evidence="7" id="KW-0472">Membrane</keyword>
<organism evidence="10 11">
    <name type="scientific">Rotaria sordida</name>
    <dbReference type="NCBI Taxonomy" id="392033"/>
    <lineage>
        <taxon>Eukaryota</taxon>
        <taxon>Metazoa</taxon>
        <taxon>Spiralia</taxon>
        <taxon>Gnathifera</taxon>
        <taxon>Rotifera</taxon>
        <taxon>Eurotatoria</taxon>
        <taxon>Bdelloidea</taxon>
        <taxon>Philodinida</taxon>
        <taxon>Philodinidae</taxon>
        <taxon>Rotaria</taxon>
    </lineage>
</organism>
<feature type="domain" description="Peptidase M13 N-terminal" evidence="9">
    <location>
        <begin position="86"/>
        <end position="409"/>
    </location>
</feature>
<evidence type="ECO:0000259" key="9">
    <source>
        <dbReference type="Pfam" id="PF05649"/>
    </source>
</evidence>
<dbReference type="PROSITE" id="PS51885">
    <property type="entry name" value="NEPRILYSIN"/>
    <property type="match status" value="1"/>
</dbReference>
<feature type="domain" description="Peptidase M13 N-terminal" evidence="9">
    <location>
        <begin position="421"/>
        <end position="771"/>
    </location>
</feature>
<dbReference type="InterPro" id="IPR008753">
    <property type="entry name" value="Peptidase_M13_N"/>
</dbReference>
<evidence type="ECO:0000313" key="10">
    <source>
        <dbReference type="EMBL" id="CAF1317984.1"/>
    </source>
</evidence>
<comment type="caution">
    <text evidence="10">The sequence shown here is derived from an EMBL/GenBank/DDBJ whole genome shotgun (WGS) entry which is preliminary data.</text>
</comment>
<evidence type="ECO:0000259" key="8">
    <source>
        <dbReference type="Pfam" id="PF01431"/>
    </source>
</evidence>
<dbReference type="PANTHER" id="PTHR11733:SF133">
    <property type="entry name" value="PHOSPHATE-REGULATING NEUTRAL ENDOPEPTIDASE PHEX"/>
    <property type="match status" value="1"/>
</dbReference>
<dbReference type="Gene3D" id="3.40.390.10">
    <property type="entry name" value="Collagenase (Catalytic Domain)"/>
    <property type="match status" value="1"/>
</dbReference>
<sequence>MKTESSTTTLEGLNETPPFGSYLKRSYIRIGILLGIFIISTKVLDFLFALQNSTKSIDGNNDLCWSPYCIKAANHLINSIDQSADPCDNFYQFACGTYLKNNKTSENEYKWKFPSIILDENIVDLLSRNETVKLQSVMNARILYSSCINQTNIEIEGIDPVLSLINTQFGGWPISQGSSWNSSTFNLTNLLFELHQYNYDFIFSISSEIDEKNSSATTILIRQGTLALLQRQYYANETNITIAYRQFIYSIAKALTNDTSMIDQDIKEIFDFEKNISKYHWTNNEQRVQYNKTIRTTISNLSRTLKTSFDFTTYLHHLYLFGNVILNEFDLITIKELDFLINVVSIIDKTSSRIIQNYFIWRFIMSQSEYMPKSIRNIKEQFDLIFQATSTEELRTIKCAVYVNKNMEYKWKFPNIILDENIVDLLSTNETVKLQSVMNARILYSSCINQTNIEIEGIDPVLSLINTQFGGWPISQGSSWNSSTFNLTNLLFKLHQYNYDFIFSISSEIDEKNSSATTILIRQGTLGLLQRQYYVNETNITIAYRQFMYSIAKALTNDTSMIDQDIKEIFDFEKNISKYHWTNNEQRVRYNKTIRTTISNLSHTLKTSFDFTTYLHHLYLFGKVILNEFDLVTIKEFDFLFNVVSIIDKTSSRIIQNYFIWRFIMSQLEYMPKSIRNIKEQFDRIFQDTSTEELRTIKCAVYVNKNMGFVVSKLYIKNYFDENAHNQSLKILENIQNSFMDLINQSYWMDDKSKMKAIEKAKTIDKKIAYPDYLVSDNNTKLENDYSEYVFNSSYIHNSFKIHQIKAIENFQFLRKPVLRKVWPSISPTTINAYYDPSQNQIIFPAGILQMPFFHKDAPKYLNYGGIGTIIGHEITHGFDDTGRQFDKDGNRISWWTNETIEKFNDRKQCFIEQYSNFSVSEINMNSNGNQTQDEDIADNGGLKAAFYAYQKWAKNNVNVDKKLPGLTQYSTEQMFFIHFAHIWCTRISISRAFNRILTDVHSLEHFRIIGSTSNFDEFDRVFGCKLGQRNSRMKKCVVW</sequence>